<name>A0A7I4YCQ1_HAECO</name>
<feature type="region of interest" description="Disordered" evidence="1">
    <location>
        <begin position="92"/>
        <end position="118"/>
    </location>
</feature>
<keyword evidence="2" id="KW-1185">Reference proteome</keyword>
<evidence type="ECO:0000256" key="1">
    <source>
        <dbReference type="SAM" id="MobiDB-lite"/>
    </source>
</evidence>
<protein>
    <submittedName>
        <fullName evidence="3">Protein Muted homolog</fullName>
    </submittedName>
</protein>
<evidence type="ECO:0000313" key="2">
    <source>
        <dbReference type="Proteomes" id="UP000025227"/>
    </source>
</evidence>
<proteinExistence type="predicted"/>
<dbReference type="AlphaFoldDB" id="A0A7I4YCQ1"/>
<dbReference type="OrthoDB" id="5832149at2759"/>
<organism evidence="2 3">
    <name type="scientific">Haemonchus contortus</name>
    <name type="common">Barber pole worm</name>
    <dbReference type="NCBI Taxonomy" id="6289"/>
    <lineage>
        <taxon>Eukaryota</taxon>
        <taxon>Metazoa</taxon>
        <taxon>Ecdysozoa</taxon>
        <taxon>Nematoda</taxon>
        <taxon>Chromadorea</taxon>
        <taxon>Rhabditida</taxon>
        <taxon>Rhabditina</taxon>
        <taxon>Rhabditomorpha</taxon>
        <taxon>Strongyloidea</taxon>
        <taxon>Trichostrongylidae</taxon>
        <taxon>Haemonchus</taxon>
    </lineage>
</organism>
<dbReference type="Proteomes" id="UP000025227">
    <property type="component" value="Unplaced"/>
</dbReference>
<feature type="compositionally biased region" description="Basic and acidic residues" evidence="1">
    <location>
        <begin position="100"/>
        <end position="118"/>
    </location>
</feature>
<accession>A0A7I4YCQ1</accession>
<dbReference type="WBParaSite" id="HCON_00075630-00001">
    <property type="protein sequence ID" value="HCON_00075630-00001"/>
    <property type="gene ID" value="HCON_00075630"/>
</dbReference>
<reference evidence="3" key="1">
    <citation type="submission" date="2020-12" db="UniProtKB">
        <authorList>
            <consortium name="WormBaseParasite"/>
        </authorList>
    </citation>
    <scope>IDENTIFICATION</scope>
    <source>
        <strain evidence="3">MHco3</strain>
    </source>
</reference>
<evidence type="ECO:0000313" key="3">
    <source>
        <dbReference type="WBParaSite" id="HCON_00075630-00001"/>
    </source>
</evidence>
<sequence>MQRRMTDISAISSKNNEELKRLGTVIREVKTELMKVERQIQGSKQYDQAETHQRMVFTLRHTVQHQYDEIVTLKQKIDELEAMKIQHEEHLRQLKQVPEQAKRREGVDETLTRPTLRE</sequence>